<accession>A0ACC2T1Q5</accession>
<name>A0ACC2T1Q5_9FUNG</name>
<evidence type="ECO:0000313" key="1">
    <source>
        <dbReference type="EMBL" id="KAJ9068460.1"/>
    </source>
</evidence>
<dbReference type="Proteomes" id="UP001165960">
    <property type="component" value="Unassembled WGS sequence"/>
</dbReference>
<proteinExistence type="predicted"/>
<comment type="caution">
    <text evidence="1">The sequence shown here is derived from an EMBL/GenBank/DDBJ whole genome shotgun (WGS) entry which is preliminary data.</text>
</comment>
<keyword evidence="2" id="KW-1185">Reference proteome</keyword>
<evidence type="ECO:0000313" key="2">
    <source>
        <dbReference type="Proteomes" id="UP001165960"/>
    </source>
</evidence>
<organism evidence="1 2">
    <name type="scientific">Entomophthora muscae</name>
    <dbReference type="NCBI Taxonomy" id="34485"/>
    <lineage>
        <taxon>Eukaryota</taxon>
        <taxon>Fungi</taxon>
        <taxon>Fungi incertae sedis</taxon>
        <taxon>Zoopagomycota</taxon>
        <taxon>Entomophthoromycotina</taxon>
        <taxon>Entomophthoromycetes</taxon>
        <taxon>Entomophthorales</taxon>
        <taxon>Entomophthoraceae</taxon>
        <taxon>Entomophthora</taxon>
    </lineage>
</organism>
<gene>
    <name evidence="1" type="ORF">DSO57_1028383</name>
</gene>
<reference evidence="1" key="1">
    <citation type="submission" date="2022-04" db="EMBL/GenBank/DDBJ databases">
        <title>Genome of the entomopathogenic fungus Entomophthora muscae.</title>
        <authorList>
            <person name="Elya C."/>
            <person name="Lovett B.R."/>
            <person name="Lee E."/>
            <person name="Macias A.M."/>
            <person name="Hajek A.E."/>
            <person name="De Bivort B.L."/>
            <person name="Kasson M.T."/>
            <person name="De Fine Licht H.H."/>
            <person name="Stajich J.E."/>
        </authorList>
    </citation>
    <scope>NUCLEOTIDE SEQUENCE</scope>
    <source>
        <strain evidence="1">Berkeley</strain>
    </source>
</reference>
<protein>
    <submittedName>
        <fullName evidence="1">Uncharacterized protein</fullName>
    </submittedName>
</protein>
<dbReference type="EMBL" id="QTSX02003730">
    <property type="protein sequence ID" value="KAJ9068460.1"/>
    <property type="molecule type" value="Genomic_DNA"/>
</dbReference>
<sequence>MGQHSRYQLVGAQSQKGAGGQSCGPQAQRLGGSRVRVQFLLLGPGFQRGRIVNSDTYIDKRVAAVTVMPPTPFPGGLTQYEAKIWEALMKLKATTFCQTSASNPPSVKPVLDPCITILTDQVAILQGIRKRPDTSSVTKNALGKLYCSPQF</sequence>